<reference evidence="1" key="1">
    <citation type="journal article" date="2020" name="mSystems">
        <title>Genome- and Community-Level Interaction Insights into Carbon Utilization and Element Cycling Functions of Hydrothermarchaeota in Hydrothermal Sediment.</title>
        <authorList>
            <person name="Zhou Z."/>
            <person name="Liu Y."/>
            <person name="Xu W."/>
            <person name="Pan J."/>
            <person name="Luo Z.H."/>
            <person name="Li M."/>
        </authorList>
    </citation>
    <scope>NUCLEOTIDE SEQUENCE [LARGE SCALE GENOMIC DNA]</scope>
    <source>
        <strain evidence="1">SpSt-488</strain>
    </source>
</reference>
<protein>
    <submittedName>
        <fullName evidence="1">Uncharacterized protein</fullName>
    </submittedName>
</protein>
<gene>
    <name evidence="1" type="ORF">ENS41_00995</name>
</gene>
<dbReference type="AlphaFoldDB" id="A0A7C4GHP5"/>
<accession>A0A7C4GHP5</accession>
<organism evidence="1">
    <name type="scientific">candidate division WOR-3 bacterium</name>
    <dbReference type="NCBI Taxonomy" id="2052148"/>
    <lineage>
        <taxon>Bacteria</taxon>
        <taxon>Bacteria division WOR-3</taxon>
    </lineage>
</organism>
<name>A0A7C4GHP5_UNCW3</name>
<comment type="caution">
    <text evidence="1">The sequence shown here is derived from an EMBL/GenBank/DDBJ whole genome shotgun (WGS) entry which is preliminary data.</text>
</comment>
<sequence>MSRFSEIHQAYIDARKAFFAERDRCAAFAADLLDGLERYLGCPPAHLRFIPHGGLTSSVKTREAQATPTIDADGIWHCEAALEIGDTAVGAHKESARQTIHFELLLQPTAAGFNVGIRGTAERFSLPPLPASSATPRPPTDSPERTAFYEYLFQRMVESYRQPGQRFFETLADSKRRIGG</sequence>
<evidence type="ECO:0000313" key="1">
    <source>
        <dbReference type="EMBL" id="HGK27519.1"/>
    </source>
</evidence>
<dbReference type="EMBL" id="DSUT01000016">
    <property type="protein sequence ID" value="HGK27519.1"/>
    <property type="molecule type" value="Genomic_DNA"/>
</dbReference>
<proteinExistence type="predicted"/>